<reference evidence="1 2" key="2">
    <citation type="submission" date="2018-03" db="EMBL/GenBank/DDBJ databases">
        <authorList>
            <person name="Keele B.F."/>
        </authorList>
    </citation>
    <scope>NUCLEOTIDE SEQUENCE [LARGE SCALE GENOMIC DNA]</scope>
    <source>
        <strain evidence="1 2">CCALA 016</strain>
    </source>
</reference>
<gene>
    <name evidence="1" type="ORF">C7H19_05815</name>
</gene>
<name>A0A2T1M1J2_9CHRO</name>
<dbReference type="Proteomes" id="UP000239001">
    <property type="component" value="Unassembled WGS sequence"/>
</dbReference>
<evidence type="ECO:0000313" key="2">
    <source>
        <dbReference type="Proteomes" id="UP000239001"/>
    </source>
</evidence>
<dbReference type="EMBL" id="PXOH01000004">
    <property type="protein sequence ID" value="PSF38542.1"/>
    <property type="molecule type" value="Genomic_DNA"/>
</dbReference>
<reference evidence="1 2" key="1">
    <citation type="submission" date="2018-03" db="EMBL/GenBank/DDBJ databases">
        <title>The ancient ancestry and fast evolution of plastids.</title>
        <authorList>
            <person name="Moore K.R."/>
            <person name="Magnabosco C."/>
            <person name="Momper L."/>
            <person name="Gold D.A."/>
            <person name="Bosak T."/>
            <person name="Fournier G.P."/>
        </authorList>
    </citation>
    <scope>NUCLEOTIDE SEQUENCE [LARGE SCALE GENOMIC DNA]</scope>
    <source>
        <strain evidence="1 2">CCALA 016</strain>
    </source>
</reference>
<accession>A0A2T1M1J2</accession>
<dbReference type="InterPro" id="IPR047715">
    <property type="entry name" value="EboA_dom"/>
</dbReference>
<evidence type="ECO:0000313" key="1">
    <source>
        <dbReference type="EMBL" id="PSF38542.1"/>
    </source>
</evidence>
<protein>
    <submittedName>
        <fullName evidence="1">Uncharacterized protein</fullName>
    </submittedName>
</protein>
<dbReference type="OrthoDB" id="325673at2"/>
<keyword evidence="2" id="KW-1185">Reference proteome</keyword>
<comment type="caution">
    <text evidence="1">The sequence shown here is derived from an EMBL/GenBank/DDBJ whole genome shotgun (WGS) entry which is preliminary data.</text>
</comment>
<dbReference type="NCBIfam" id="NF035938">
    <property type="entry name" value="EboA_domain"/>
    <property type="match status" value="1"/>
</dbReference>
<dbReference type="AlphaFoldDB" id="A0A2T1M1J2"/>
<organism evidence="1 2">
    <name type="scientific">Aphanothece hegewaldii CCALA 016</name>
    <dbReference type="NCBI Taxonomy" id="2107694"/>
    <lineage>
        <taxon>Bacteria</taxon>
        <taxon>Bacillati</taxon>
        <taxon>Cyanobacteriota</taxon>
        <taxon>Cyanophyceae</taxon>
        <taxon>Oscillatoriophycideae</taxon>
        <taxon>Chroococcales</taxon>
        <taxon>Aphanothecaceae</taxon>
        <taxon>Aphanothece</taxon>
    </lineage>
</organism>
<proteinExistence type="predicted"/>
<sequence>MQGLIWIMDETINLLNHWLYRQLERESWDWLTQQRQQITSILSERLLFSTFSAVSRHVGKDDLMLLPQDRQACQTVCSDWYPGHWNIQQVARTLLVLSWPNQNQDFYLHTIGKLFATANLEELVTLYQALPILSYPEQLRLQAAEGVRSNMTAVVDAVALQNPYPAEYFDDIAWNQMILKALFVGSSLDLIQGLERRANSTLAQMLSDYAQERRSAKRSVPNQLWQLVETCPQ</sequence>